<dbReference type="InterPro" id="IPR001126">
    <property type="entry name" value="UmuC"/>
</dbReference>
<sequence>MGPNWRKHEANLPPLVTSRREANAQRIASCDRRAEALGLRPGTGIADARARHPELVVEPEDTHADRHLLLTLADWCDRYTPLVGLDEPDGLFLDISGCAHLFGGEEAMRTDALARLARQGFEARAGLASTPGAAWALVRYGSEAMQSRGIAQAEERQALAAMPLGALRLEAQARQGLESVGLKTVGVVADAPRAPLARRFGTALIARLDQAFGASDEAISPRFAPAPLSAERHLFDPLQEPDRIEELCGHLAVTLRPDLERQGLGVLELELALFRVDGVVSRVRIALSRPTREPAVIRRICREKLSALGNALEPGYGFDLVRLSVTASAPFETPQTSLVAESRKGDEAAIALLADRITARLGESTVRQPTLRDTHWPERAVGFVPFGRLDGTPSDNLAIPARPMRRHPVRPIYLFAPPERIEVTAAEVPEGPPRQFRWRRVTTRVVRSEGPERLAPEWWLDPQPWDPPLIDPKTEETQESDLGWTGQKAIMRDYFRIEDEDGRRYWLFRQGLYGTGPNGVPRWFLHGLFA</sequence>
<comment type="similarity">
    <text evidence="1">Belongs to the DNA polymerase type-Y family.</text>
</comment>
<dbReference type="InterPro" id="IPR043502">
    <property type="entry name" value="DNA/RNA_pol_sf"/>
</dbReference>
<dbReference type="Proteomes" id="UP001205906">
    <property type="component" value="Unassembled WGS sequence"/>
</dbReference>
<dbReference type="SUPFAM" id="SSF56672">
    <property type="entry name" value="DNA/RNA polymerases"/>
    <property type="match status" value="1"/>
</dbReference>
<keyword evidence="2" id="KW-0227">DNA damage</keyword>
<gene>
    <name evidence="4" type="ORF">NGM99_14480</name>
</gene>
<evidence type="ECO:0000313" key="5">
    <source>
        <dbReference type="Proteomes" id="UP001205906"/>
    </source>
</evidence>
<reference evidence="4 5" key="1">
    <citation type="submission" date="2022-06" db="EMBL/GenBank/DDBJ databases">
        <title>Mesorhizobium sp. strain RP14 Genome sequencing and assembly.</title>
        <authorList>
            <person name="Kim I."/>
        </authorList>
    </citation>
    <scope>NUCLEOTIDE SEQUENCE [LARGE SCALE GENOMIC DNA]</scope>
    <source>
        <strain evidence="5">RP14(2022)</strain>
    </source>
</reference>
<protein>
    <submittedName>
        <fullName evidence="4">DNA polymerase Y family protein</fullName>
    </submittedName>
</protein>
<proteinExistence type="inferred from homology"/>
<organism evidence="4 5">
    <name type="scientific">Mesorhizobium liriopis</name>
    <dbReference type="NCBI Taxonomy" id="2953882"/>
    <lineage>
        <taxon>Bacteria</taxon>
        <taxon>Pseudomonadati</taxon>
        <taxon>Pseudomonadota</taxon>
        <taxon>Alphaproteobacteria</taxon>
        <taxon>Hyphomicrobiales</taxon>
        <taxon>Phyllobacteriaceae</taxon>
        <taxon>Mesorhizobium</taxon>
    </lineage>
</organism>
<feature type="domain" description="UmuC" evidence="3">
    <location>
        <begin position="14"/>
        <end position="135"/>
    </location>
</feature>
<evidence type="ECO:0000256" key="1">
    <source>
        <dbReference type="ARBA" id="ARBA00010945"/>
    </source>
</evidence>
<dbReference type="Gene3D" id="3.40.1170.60">
    <property type="match status" value="1"/>
</dbReference>
<dbReference type="CDD" id="cd03468">
    <property type="entry name" value="PolY_like"/>
    <property type="match status" value="1"/>
</dbReference>
<comment type="caution">
    <text evidence="4">The sequence shown here is derived from an EMBL/GenBank/DDBJ whole genome shotgun (WGS) entry which is preliminary data.</text>
</comment>
<keyword evidence="5" id="KW-1185">Reference proteome</keyword>
<evidence type="ECO:0000256" key="2">
    <source>
        <dbReference type="ARBA" id="ARBA00022763"/>
    </source>
</evidence>
<dbReference type="PANTHER" id="PTHR35369">
    <property type="entry name" value="BLR3025 PROTEIN-RELATED"/>
    <property type="match status" value="1"/>
</dbReference>
<evidence type="ECO:0000259" key="3">
    <source>
        <dbReference type="Pfam" id="PF00817"/>
    </source>
</evidence>
<dbReference type="RefSeq" id="WP_252820784.1">
    <property type="nucleotide sequence ID" value="NZ_JAMXQS010000007.1"/>
</dbReference>
<dbReference type="InterPro" id="IPR050356">
    <property type="entry name" value="SulA_CellDiv_inhibitor"/>
</dbReference>
<evidence type="ECO:0000313" key="4">
    <source>
        <dbReference type="EMBL" id="MCO6050987.1"/>
    </source>
</evidence>
<dbReference type="PANTHER" id="PTHR35369:SF2">
    <property type="entry name" value="BLR3025 PROTEIN"/>
    <property type="match status" value="1"/>
</dbReference>
<dbReference type="Pfam" id="PF00817">
    <property type="entry name" value="IMS"/>
    <property type="match status" value="1"/>
</dbReference>
<dbReference type="Gene3D" id="3.30.70.270">
    <property type="match status" value="1"/>
</dbReference>
<dbReference type="InterPro" id="IPR043128">
    <property type="entry name" value="Rev_trsase/Diguanyl_cyclase"/>
</dbReference>
<dbReference type="EMBL" id="JAMXQS010000007">
    <property type="protein sequence ID" value="MCO6050987.1"/>
    <property type="molecule type" value="Genomic_DNA"/>
</dbReference>
<name>A0ABT1C827_9HYPH</name>
<accession>A0ABT1C827</accession>